<feature type="domain" description="Zinc finger DksA/TraR C4-type" evidence="5">
    <location>
        <begin position="93"/>
        <end position="121"/>
    </location>
</feature>
<comment type="caution">
    <text evidence="6">The sequence shown here is derived from an EMBL/GenBank/DDBJ whole genome shotgun (WGS) entry which is preliminary data.</text>
</comment>
<keyword evidence="3" id="KW-0862">Zinc</keyword>
<evidence type="ECO:0000256" key="3">
    <source>
        <dbReference type="ARBA" id="ARBA00022833"/>
    </source>
</evidence>
<evidence type="ECO:0000259" key="5">
    <source>
        <dbReference type="Pfam" id="PF01258"/>
    </source>
</evidence>
<evidence type="ECO:0000313" key="6">
    <source>
        <dbReference type="EMBL" id="EKY00387.1"/>
    </source>
</evidence>
<proteinExistence type="predicted"/>
<dbReference type="PANTHER" id="PTHR33823:SF2">
    <property type="entry name" value="RNA POLYMERASE-BINDING TRANSCRIPTION FACTOR DKSA"/>
    <property type="match status" value="1"/>
</dbReference>
<dbReference type="PATRIC" id="fig|1127696.3.peg.1560"/>
<organism evidence="6 7">
    <name type="scientific">Porphyromonas catoniae F0037</name>
    <dbReference type="NCBI Taxonomy" id="1127696"/>
    <lineage>
        <taxon>Bacteria</taxon>
        <taxon>Pseudomonadati</taxon>
        <taxon>Bacteroidota</taxon>
        <taxon>Bacteroidia</taxon>
        <taxon>Bacteroidales</taxon>
        <taxon>Porphyromonadaceae</taxon>
        <taxon>Porphyromonas</taxon>
    </lineage>
</organism>
<accession>L1NB23</accession>
<reference evidence="6 7" key="1">
    <citation type="submission" date="2012-05" db="EMBL/GenBank/DDBJ databases">
        <authorList>
            <person name="Weinstock G."/>
            <person name="Sodergren E."/>
            <person name="Lobos E.A."/>
            <person name="Fulton L."/>
            <person name="Fulton R."/>
            <person name="Courtney L."/>
            <person name="Fronick C."/>
            <person name="O'Laughlin M."/>
            <person name="Godfrey J."/>
            <person name="Wilson R.M."/>
            <person name="Miner T."/>
            <person name="Farmer C."/>
            <person name="Delehaunty K."/>
            <person name="Cordes M."/>
            <person name="Minx P."/>
            <person name="Tomlinson C."/>
            <person name="Chen J."/>
            <person name="Wollam A."/>
            <person name="Pepin K.H."/>
            <person name="Bhonagiri V."/>
            <person name="Zhang X."/>
            <person name="Suruliraj S."/>
            <person name="Warren W."/>
            <person name="Mitreva M."/>
            <person name="Mardis E.R."/>
            <person name="Wilson R.K."/>
        </authorList>
    </citation>
    <scope>NUCLEOTIDE SEQUENCE [LARGE SCALE GENOMIC DNA]</scope>
    <source>
        <strain evidence="6 7">F0037</strain>
    </source>
</reference>
<dbReference type="EMBL" id="AMEQ01000040">
    <property type="protein sequence ID" value="EKY00387.1"/>
    <property type="molecule type" value="Genomic_DNA"/>
</dbReference>
<evidence type="ECO:0000256" key="1">
    <source>
        <dbReference type="ARBA" id="ARBA00022723"/>
    </source>
</evidence>
<dbReference type="eggNOG" id="COG1734">
    <property type="taxonomic scope" value="Bacteria"/>
</dbReference>
<dbReference type="GO" id="GO:0008270">
    <property type="term" value="F:zinc ion binding"/>
    <property type="evidence" value="ECO:0007669"/>
    <property type="project" value="UniProtKB-KW"/>
</dbReference>
<dbReference type="Proteomes" id="UP000010408">
    <property type="component" value="Unassembled WGS sequence"/>
</dbReference>
<dbReference type="HOGENOM" id="CLU_043144_3_1_10"/>
<evidence type="ECO:0000313" key="7">
    <source>
        <dbReference type="Proteomes" id="UP000010408"/>
    </source>
</evidence>
<dbReference type="SUPFAM" id="SSF109635">
    <property type="entry name" value="DnaK suppressor protein DksA, alpha-hairpin domain"/>
    <property type="match status" value="1"/>
</dbReference>
<evidence type="ECO:0000256" key="4">
    <source>
        <dbReference type="PROSITE-ProRule" id="PRU00510"/>
    </source>
</evidence>
<dbReference type="Gene3D" id="1.20.120.910">
    <property type="entry name" value="DksA, coiled-coil domain"/>
    <property type="match status" value="1"/>
</dbReference>
<keyword evidence="2" id="KW-0863">Zinc-finger</keyword>
<sequence length="127" mass="14296">MSTEKTSYTDEELQEFKDLILHKLDQAIKDYELLRGSATNSSENDVADTLPTFKAVHEGAASLSKGEAGRMAERLLKFIHNLQAALRRIENKTYGICRETGKLIPKERLRAVPHATLSIEAKLNEKK</sequence>
<dbReference type="PANTHER" id="PTHR33823">
    <property type="entry name" value="RNA POLYMERASE-BINDING TRANSCRIPTION FACTOR DKSA-RELATED"/>
    <property type="match status" value="1"/>
</dbReference>
<keyword evidence="1" id="KW-0479">Metal-binding</keyword>
<dbReference type="InterPro" id="IPR000962">
    <property type="entry name" value="Znf_DskA_TraR"/>
</dbReference>
<dbReference type="InterPro" id="IPR037187">
    <property type="entry name" value="DnaK_N"/>
</dbReference>
<protein>
    <recommendedName>
        <fullName evidence="5">Zinc finger DksA/TraR C4-type domain-containing protein</fullName>
    </recommendedName>
</protein>
<dbReference type="STRING" id="1127696.HMPREF9134_01721"/>
<evidence type="ECO:0000256" key="2">
    <source>
        <dbReference type="ARBA" id="ARBA00022771"/>
    </source>
</evidence>
<dbReference type="AlphaFoldDB" id="L1NB23"/>
<dbReference type="SUPFAM" id="SSF57716">
    <property type="entry name" value="Glucocorticoid receptor-like (DNA-binding domain)"/>
    <property type="match status" value="1"/>
</dbReference>
<name>L1NB23_9PORP</name>
<dbReference type="PROSITE" id="PS51128">
    <property type="entry name" value="ZF_DKSA_2"/>
    <property type="match status" value="1"/>
</dbReference>
<dbReference type="RefSeq" id="WP_005467863.1">
    <property type="nucleotide sequence ID" value="NZ_KB291032.1"/>
</dbReference>
<feature type="zinc finger region" description="dksA C4-type" evidence="4">
    <location>
        <begin position="97"/>
        <end position="121"/>
    </location>
</feature>
<dbReference type="Pfam" id="PF01258">
    <property type="entry name" value="zf-dskA_traR"/>
    <property type="match status" value="1"/>
</dbReference>
<gene>
    <name evidence="6" type="ORF">HMPREF9134_01721</name>
</gene>